<feature type="compositionally biased region" description="Polar residues" evidence="5">
    <location>
        <begin position="1"/>
        <end position="24"/>
    </location>
</feature>
<evidence type="ECO:0000256" key="1">
    <source>
        <dbReference type="ARBA" id="ARBA00004141"/>
    </source>
</evidence>
<sequence length="862" mass="96723">ITSNFNCRYNQNPEPESNDTSSNYDPHEHRNVSRPTTNVETLIHMLKTFLGTGILAMPEAFKIAGLANGFIFTILIGILCTYSLHVIVSTNLVLSRDVYTTLTRISVVCKNVKPKSLISKVSRYLVDVFLILYQIGMCCVYSIFVAVNVKQFVDEYLLESMALKFYTLILLVPFILILSVPNLKWLAPFSLLANLLMFGSFGIILYYVFSELPSIENRRLVGTLYEFPLFFGTALFALEGMGVVIVLENNMKTPKSFGGYFGVLNIGMFFVTLLYVGIGFLGYWRYGDETRSTITLNLENNDLFNSELKSKDTSTEYDPHEHRNTPHPTTNVETLIHMLKSSLGTAILAMPQAFKIAGLVNGFIFTILISVLCTYGLHILVRAQYVLCKQMRVPLLTYPDSMKAALLNGPKVLHKFVNLVPYHSESKSNDTASNYDPYEHRNVSHSTTNVETFIHMLKGFLGTGILAMPEAFKMAGLANGFILTILIGILCTYSLHVLVQAQYVLCKKMRVPFLTYSGLTKAALLNGPIAFNKFAVTFSYLVDVFLILYEIGMCCVYSIFVSVNVKQLVDEYLLEPMALKFYTLILLVPFMLILSIPNLKWLAPFSFVSNLLTFGSFGIILYYVFSELPSIENRRLVGTLHEFPLFFGTTLFALEGVGVVTALENNMKTPKSFGGYFGVLNVAMFFIMVLYVGMGFLGYWRYGEETQSSITLNLENKDLLAKLVLGLNSIAIFISYGLQGFVPVNIIWNTYLLKRLSNLKHLWMFEYILRIVVVIVTVLLGLFIPLLGPCISLVGAFCLSALGIVFPAIIDICVKWPNELGYKYWILIKNILLVAVGILGLLSGSYSSIAQIMQKLSIKDYS</sequence>
<comment type="subcellular location">
    <subcellularLocation>
        <location evidence="1">Membrane</location>
        <topology evidence="1">Multi-pass membrane protein</topology>
    </subcellularLocation>
</comment>
<dbReference type="Proteomes" id="UP001353858">
    <property type="component" value="Unassembled WGS sequence"/>
</dbReference>
<feature type="transmembrane region" description="Helical" evidence="6">
    <location>
        <begin position="70"/>
        <end position="94"/>
    </location>
</feature>
<dbReference type="GO" id="GO:0015179">
    <property type="term" value="F:L-amino acid transmembrane transporter activity"/>
    <property type="evidence" value="ECO:0007669"/>
    <property type="project" value="TreeGrafter"/>
</dbReference>
<feature type="transmembrane region" description="Helical" evidence="6">
    <location>
        <begin position="675"/>
        <end position="700"/>
    </location>
</feature>
<evidence type="ECO:0000256" key="6">
    <source>
        <dbReference type="SAM" id="Phobius"/>
    </source>
</evidence>
<evidence type="ECO:0000256" key="4">
    <source>
        <dbReference type="ARBA" id="ARBA00023136"/>
    </source>
</evidence>
<keyword evidence="2 6" id="KW-0812">Transmembrane</keyword>
<feature type="transmembrane region" description="Helical" evidence="6">
    <location>
        <begin position="645"/>
        <end position="663"/>
    </location>
</feature>
<evidence type="ECO:0000313" key="9">
    <source>
        <dbReference type="Proteomes" id="UP001353858"/>
    </source>
</evidence>
<keyword evidence="4 6" id="KW-0472">Membrane</keyword>
<reference evidence="9" key="1">
    <citation type="submission" date="2023-01" db="EMBL/GenBank/DDBJ databases">
        <title>Key to firefly adult light organ development and bioluminescence: homeobox transcription factors regulate luciferase expression and transportation to peroxisome.</title>
        <authorList>
            <person name="Fu X."/>
        </authorList>
    </citation>
    <scope>NUCLEOTIDE SEQUENCE [LARGE SCALE GENOMIC DNA]</scope>
</reference>
<dbReference type="AlphaFoldDB" id="A0AAN7PHP7"/>
<evidence type="ECO:0000259" key="7">
    <source>
        <dbReference type="Pfam" id="PF01490"/>
    </source>
</evidence>
<keyword evidence="9" id="KW-1185">Reference proteome</keyword>
<dbReference type="InterPro" id="IPR013057">
    <property type="entry name" value="AA_transpt_TM"/>
</dbReference>
<evidence type="ECO:0000256" key="2">
    <source>
        <dbReference type="ARBA" id="ARBA00022692"/>
    </source>
</evidence>
<feature type="transmembrane region" description="Helical" evidence="6">
    <location>
        <begin position="720"/>
        <end position="746"/>
    </location>
</feature>
<feature type="domain" description="Amino acid transporter transmembrane" evidence="7">
    <location>
        <begin position="446"/>
        <end position="849"/>
    </location>
</feature>
<feature type="domain" description="Amino acid transporter transmembrane" evidence="7">
    <location>
        <begin position="328"/>
        <end position="388"/>
    </location>
</feature>
<gene>
    <name evidence="8" type="ORF">RN001_008787</name>
</gene>
<evidence type="ECO:0000313" key="8">
    <source>
        <dbReference type="EMBL" id="KAK4880641.1"/>
    </source>
</evidence>
<feature type="transmembrane region" description="Helical" evidence="6">
    <location>
        <begin position="185"/>
        <end position="209"/>
    </location>
</feature>
<feature type="transmembrane region" description="Helical" evidence="6">
    <location>
        <begin position="572"/>
        <end position="594"/>
    </location>
</feature>
<feature type="transmembrane region" description="Helical" evidence="6">
    <location>
        <begin position="124"/>
        <end position="144"/>
    </location>
</feature>
<feature type="transmembrane region" description="Helical" evidence="6">
    <location>
        <begin position="511"/>
        <end position="531"/>
    </location>
</feature>
<dbReference type="PANTHER" id="PTHR22950">
    <property type="entry name" value="AMINO ACID TRANSPORTER"/>
    <property type="match status" value="1"/>
</dbReference>
<protein>
    <recommendedName>
        <fullName evidence="7">Amino acid transporter transmembrane domain-containing protein</fullName>
    </recommendedName>
</protein>
<feature type="transmembrane region" description="Helical" evidence="6">
    <location>
        <begin position="229"/>
        <end position="247"/>
    </location>
</feature>
<dbReference type="Pfam" id="PF01490">
    <property type="entry name" value="Aa_trans"/>
    <property type="match status" value="3"/>
</dbReference>
<feature type="transmembrane region" description="Helical" evidence="6">
    <location>
        <begin position="259"/>
        <end position="284"/>
    </location>
</feature>
<keyword evidence="3 6" id="KW-1133">Transmembrane helix</keyword>
<feature type="transmembrane region" description="Helical" evidence="6">
    <location>
        <begin position="767"/>
        <end position="787"/>
    </location>
</feature>
<dbReference type="PANTHER" id="PTHR22950:SF340">
    <property type="entry name" value="AMINO ACID TRANSPORTER TRANSMEMBRANE DOMAIN-CONTAINING PROTEIN-RELATED"/>
    <property type="match status" value="1"/>
</dbReference>
<feature type="transmembrane region" description="Helical" evidence="6">
    <location>
        <begin position="156"/>
        <end position="178"/>
    </location>
</feature>
<evidence type="ECO:0000256" key="5">
    <source>
        <dbReference type="SAM" id="MobiDB-lite"/>
    </source>
</evidence>
<accession>A0AAN7PHP7</accession>
<dbReference type="EMBL" id="JARPUR010000003">
    <property type="protein sequence ID" value="KAK4880641.1"/>
    <property type="molecule type" value="Genomic_DNA"/>
</dbReference>
<feature type="transmembrane region" description="Helical" evidence="6">
    <location>
        <begin position="793"/>
        <end position="814"/>
    </location>
</feature>
<comment type="caution">
    <text evidence="8">The sequence shown here is derived from an EMBL/GenBank/DDBJ whole genome shotgun (WGS) entry which is preliminary data.</text>
</comment>
<feature type="transmembrane region" description="Helical" evidence="6">
    <location>
        <begin position="826"/>
        <end position="846"/>
    </location>
</feature>
<evidence type="ECO:0000256" key="3">
    <source>
        <dbReference type="ARBA" id="ARBA00022989"/>
    </source>
</evidence>
<feature type="transmembrane region" description="Helical" evidence="6">
    <location>
        <begin position="538"/>
        <end position="560"/>
    </location>
</feature>
<feature type="transmembrane region" description="Helical" evidence="6">
    <location>
        <begin position="356"/>
        <end position="381"/>
    </location>
</feature>
<feature type="transmembrane region" description="Helical" evidence="6">
    <location>
        <begin position="477"/>
        <end position="499"/>
    </location>
</feature>
<feature type="region of interest" description="Disordered" evidence="5">
    <location>
        <begin position="1"/>
        <end position="33"/>
    </location>
</feature>
<feature type="transmembrane region" description="Helical" evidence="6">
    <location>
        <begin position="601"/>
        <end position="625"/>
    </location>
</feature>
<feature type="domain" description="Amino acid transporter transmembrane" evidence="7">
    <location>
        <begin position="35"/>
        <end position="302"/>
    </location>
</feature>
<name>A0AAN7PHP7_9COLE</name>
<organism evidence="8 9">
    <name type="scientific">Aquatica leii</name>
    <dbReference type="NCBI Taxonomy" id="1421715"/>
    <lineage>
        <taxon>Eukaryota</taxon>
        <taxon>Metazoa</taxon>
        <taxon>Ecdysozoa</taxon>
        <taxon>Arthropoda</taxon>
        <taxon>Hexapoda</taxon>
        <taxon>Insecta</taxon>
        <taxon>Pterygota</taxon>
        <taxon>Neoptera</taxon>
        <taxon>Endopterygota</taxon>
        <taxon>Coleoptera</taxon>
        <taxon>Polyphaga</taxon>
        <taxon>Elateriformia</taxon>
        <taxon>Elateroidea</taxon>
        <taxon>Lampyridae</taxon>
        <taxon>Luciolinae</taxon>
        <taxon>Aquatica</taxon>
    </lineage>
</organism>
<dbReference type="GO" id="GO:0005774">
    <property type="term" value="C:vacuolar membrane"/>
    <property type="evidence" value="ECO:0007669"/>
    <property type="project" value="TreeGrafter"/>
</dbReference>
<feature type="non-terminal residue" evidence="8">
    <location>
        <position position="1"/>
    </location>
</feature>
<proteinExistence type="predicted"/>